<comment type="caution">
    <text evidence="1">The sequence shown here is derived from an EMBL/GenBank/DDBJ whole genome shotgun (WGS) entry which is preliminary data.</text>
</comment>
<dbReference type="Proteomes" id="UP000677537">
    <property type="component" value="Unassembled WGS sequence"/>
</dbReference>
<keyword evidence="2" id="KW-1185">Reference proteome</keyword>
<sequence length="377" mass="41223">MDILESARRYEDDLRAELGPEVVEEGLTEKRRKMGGDDPFPFLRATYWRWAETVLEVAPDLASAPAVLAVGDIHLENFGTWRDADGRLVWGVNDHDDVAVMPYALDLLRLATSGLLAGGGRGAAAIARDLLDGYAAGLDRPGPAVLDRDRPELRGIVMVPEEHRAEFWEGLRSKRKAFEARPARARPGLPPRYEAALRASLPAGAGAPRLWYRSAGLGSLGRSRWVAEAEWAGDRVIREAKGVVPSAWGRVHGGGRALRCMEVATGRFRAPDPWYRVTDGIAVRRLSPNNRKIGADKLFLPPAKKGAKGPLGRDILLGTPMLRAMGAELAAIHLGSAGAEDAIRRHLKDQRGNWLARMAAAAAAMVGEEHRRFREAR</sequence>
<accession>A0A940MXB8</accession>
<dbReference type="PANTHER" id="PTHR39441:SF1">
    <property type="entry name" value="DUF2252 DOMAIN-CONTAINING PROTEIN"/>
    <property type="match status" value="1"/>
</dbReference>
<name>A0A940MXB8_9PROT</name>
<organism evidence="1 2">
    <name type="scientific">Roseomonas indoligenes</name>
    <dbReference type="NCBI Taxonomy" id="2820811"/>
    <lineage>
        <taxon>Bacteria</taxon>
        <taxon>Pseudomonadati</taxon>
        <taxon>Pseudomonadota</taxon>
        <taxon>Alphaproteobacteria</taxon>
        <taxon>Acetobacterales</taxon>
        <taxon>Roseomonadaceae</taxon>
        <taxon>Roseomonas</taxon>
    </lineage>
</organism>
<dbReference type="PANTHER" id="PTHR39441">
    <property type="entry name" value="DUF2252 DOMAIN-CONTAINING PROTEIN"/>
    <property type="match status" value="1"/>
</dbReference>
<protein>
    <submittedName>
        <fullName evidence="1">DUF2252 family protein</fullName>
    </submittedName>
</protein>
<dbReference type="Pfam" id="PF10009">
    <property type="entry name" value="DUF2252"/>
    <property type="match status" value="1"/>
</dbReference>
<reference evidence="1" key="1">
    <citation type="submission" date="2021-03" db="EMBL/GenBank/DDBJ databases">
        <authorList>
            <person name="So Y."/>
        </authorList>
    </citation>
    <scope>NUCLEOTIDE SEQUENCE</scope>
    <source>
        <strain evidence="1">SG15</strain>
    </source>
</reference>
<evidence type="ECO:0000313" key="2">
    <source>
        <dbReference type="Proteomes" id="UP000677537"/>
    </source>
</evidence>
<evidence type="ECO:0000313" key="1">
    <source>
        <dbReference type="EMBL" id="MBP0495978.1"/>
    </source>
</evidence>
<dbReference type="InterPro" id="IPR018721">
    <property type="entry name" value="DUF2252"/>
</dbReference>
<gene>
    <name evidence="1" type="ORF">J5Y10_24560</name>
</gene>
<dbReference type="EMBL" id="JAGIZA010000024">
    <property type="protein sequence ID" value="MBP0495978.1"/>
    <property type="molecule type" value="Genomic_DNA"/>
</dbReference>
<dbReference type="AlphaFoldDB" id="A0A940MXB8"/>
<dbReference type="RefSeq" id="WP_209376771.1">
    <property type="nucleotide sequence ID" value="NZ_JAGIZA010000024.1"/>
</dbReference>
<proteinExistence type="predicted"/>